<evidence type="ECO:0000256" key="17">
    <source>
        <dbReference type="ARBA" id="ARBA00075386"/>
    </source>
</evidence>
<evidence type="ECO:0000256" key="9">
    <source>
        <dbReference type="ARBA" id="ARBA00022946"/>
    </source>
</evidence>
<dbReference type="PANTHER" id="PTHR21393">
    <property type="entry name" value="MITOCHONDRIAL 28S RIBOSOMAL PROTEIN S27"/>
    <property type="match status" value="1"/>
</dbReference>
<dbReference type="Gene3D" id="1.25.40.10">
    <property type="entry name" value="Tetratricopeptide repeat domain"/>
    <property type="match status" value="1"/>
</dbReference>
<gene>
    <name evidence="20 22" type="primary">MRPS27</name>
</gene>
<evidence type="ECO:0000256" key="12">
    <source>
        <dbReference type="ARBA" id="ARBA00023128"/>
    </source>
</evidence>
<name>A0A3Q1LWB2_BOVIN</name>
<dbReference type="PANTHER" id="PTHR21393:SF0">
    <property type="entry name" value="SMALL RIBOSOMAL SUBUNIT PROTEIN MS27"/>
    <property type="match status" value="1"/>
</dbReference>
<comment type="similarity">
    <text evidence="14">Belongs to the mitochondrion-specific ribosomal protein mS27 family.</text>
</comment>
<evidence type="ECO:0000256" key="1">
    <source>
        <dbReference type="ARBA" id="ARBA00004173"/>
    </source>
</evidence>
<evidence type="ECO:0000313" key="20">
    <source>
        <dbReference type="Ensembl" id="ENSBTAP00000059687.2"/>
    </source>
</evidence>
<dbReference type="GO" id="GO:0005743">
    <property type="term" value="C:mitochondrial inner membrane"/>
    <property type="evidence" value="ECO:0007669"/>
    <property type="project" value="UniProtKB-ARBA"/>
</dbReference>
<proteinExistence type="inferred from homology"/>
<reference evidence="20" key="3">
    <citation type="submission" date="2025-09" db="UniProtKB">
        <authorList>
            <consortium name="Ensembl"/>
        </authorList>
    </citation>
    <scope>IDENTIFICATION</scope>
    <source>
        <strain evidence="20">Hereford</strain>
    </source>
</reference>
<protein>
    <recommendedName>
        <fullName evidence="15">Small ribosomal subunit protein mS27</fullName>
    </recommendedName>
    <alternativeName>
        <fullName evidence="17">28S ribosomal protein S27, mitochondrial</fullName>
    </alternativeName>
    <alternativeName>
        <fullName evidence="16">Mitochondrial ribosomal protein S27</fullName>
    </alternativeName>
</protein>
<dbReference type="AlphaFoldDB" id="A0A3Q1LWB2"/>
<evidence type="ECO:0000256" key="7">
    <source>
        <dbReference type="ARBA" id="ARBA00022845"/>
    </source>
</evidence>
<dbReference type="Pfam" id="PF10037">
    <property type="entry name" value="MRP-S27"/>
    <property type="match status" value="1"/>
</dbReference>
<sequence>MQQKDLLRGPQGSRHAVPGRTICGNRGGGGACTVTPPLPLPASPGPAFLLACSKMAAPMVRRAILLARNVLLPQLSLAGKRYLLSAAYEDSRKWEARAKEDCHLADLASLMDKTYERKLPVSSLTISRFVDNISSREEIDHAEYYLYKFRHSPNCWYLRNWTIHTWIRQCLKYGAQDKALYTLVNKVQYGIFPDNYTFNLLMDHFIKKENYKDALSVVFEIMMQEAFEVPSTQLLSLYVLYQCLAKKTDFSWEEERNFGASLLLPGLKQKNSVGLSSQLYGYALLGKVELQQGLRAVYHNMPLLWRPGYLDRALQVMEKVASSPEDGKLCREALGVLDRALKALTAPAQESPEEQPQEGEESPASEELMEQLDVEETEQSKLPRYVERYEALHSKLQALGKVESESLLTLTTQLVKEQLPTCEAEDIATYEQKLQEWHLELAALRMLLPVW</sequence>
<evidence type="ECO:0000256" key="14">
    <source>
        <dbReference type="ARBA" id="ARBA00061536"/>
    </source>
</evidence>
<dbReference type="GO" id="GO:0006417">
    <property type="term" value="P:regulation of translation"/>
    <property type="evidence" value="ECO:0007669"/>
    <property type="project" value="UniProtKB-KW"/>
</dbReference>
<keyword evidence="12" id="KW-0496">Mitochondrion</keyword>
<dbReference type="InterPro" id="IPR019266">
    <property type="entry name" value="Ribosomal_mS27"/>
</dbReference>
<accession>A0A3Q1LWB2</accession>
<evidence type="ECO:0000256" key="16">
    <source>
        <dbReference type="ARBA" id="ARBA00074987"/>
    </source>
</evidence>
<keyword evidence="5" id="KW-0699">rRNA-binding</keyword>
<dbReference type="VGNC" id="VGNC:31667">
    <property type="gene designation" value="MRPS27"/>
</dbReference>
<keyword evidence="10" id="KW-0689">Ribosomal protein</keyword>
<dbReference type="Proteomes" id="UP000009136">
    <property type="component" value="Chromosome 20"/>
</dbReference>
<dbReference type="InterPro" id="IPR034913">
    <property type="entry name" value="mS27/PTCD2"/>
</dbReference>
<dbReference type="InterPro" id="IPR002885">
    <property type="entry name" value="PPR_rpt"/>
</dbReference>
<evidence type="ECO:0000256" key="4">
    <source>
        <dbReference type="ARBA" id="ARBA00022555"/>
    </source>
</evidence>
<reference evidence="20" key="2">
    <citation type="submission" date="2025-08" db="UniProtKB">
        <authorList>
            <consortium name="Ensembl"/>
        </authorList>
    </citation>
    <scope>IDENTIFICATION</scope>
    <source>
        <strain evidence="20">Hereford</strain>
    </source>
</reference>
<evidence type="ECO:0000256" key="3">
    <source>
        <dbReference type="ARBA" id="ARBA00022490"/>
    </source>
</evidence>
<keyword evidence="21" id="KW-1185">Reference proteome</keyword>
<dbReference type="VEuPathDB" id="HostDB:ENSBTAG00000001962"/>
<keyword evidence="11" id="KW-0175">Coiled coil</keyword>
<dbReference type="OrthoDB" id="19830at2759"/>
<evidence type="ECO:0000256" key="8">
    <source>
        <dbReference type="ARBA" id="ARBA00022884"/>
    </source>
</evidence>
<feature type="region of interest" description="Disordered" evidence="19">
    <location>
        <begin position="346"/>
        <end position="379"/>
    </location>
</feature>
<dbReference type="InterPro" id="IPR011990">
    <property type="entry name" value="TPR-like_helical_dom_sf"/>
</dbReference>
<evidence type="ECO:0000256" key="11">
    <source>
        <dbReference type="ARBA" id="ARBA00023054"/>
    </source>
</evidence>
<dbReference type="GO" id="GO:0005763">
    <property type="term" value="C:mitochondrial small ribosomal subunit"/>
    <property type="evidence" value="ECO:0007669"/>
    <property type="project" value="UniProtKB-ARBA"/>
</dbReference>
<dbReference type="GO" id="GO:0019843">
    <property type="term" value="F:rRNA binding"/>
    <property type="evidence" value="ECO:0007669"/>
    <property type="project" value="UniProtKB-KW"/>
</dbReference>
<dbReference type="PROSITE" id="PS51375">
    <property type="entry name" value="PPR"/>
    <property type="match status" value="1"/>
</dbReference>
<keyword evidence="8" id="KW-0694">RNA-binding</keyword>
<keyword evidence="9" id="KW-0809">Transit peptide</keyword>
<evidence type="ECO:0000256" key="2">
    <source>
        <dbReference type="ARBA" id="ARBA00004496"/>
    </source>
</evidence>
<evidence type="ECO:0000256" key="6">
    <source>
        <dbReference type="ARBA" id="ARBA00022737"/>
    </source>
</evidence>
<keyword evidence="3" id="KW-0963">Cytoplasm</keyword>
<feature type="compositionally biased region" description="Acidic residues" evidence="19">
    <location>
        <begin position="351"/>
        <end position="377"/>
    </location>
</feature>
<keyword evidence="6" id="KW-0677">Repeat</keyword>
<evidence type="ECO:0000256" key="5">
    <source>
        <dbReference type="ARBA" id="ARBA00022730"/>
    </source>
</evidence>
<evidence type="ECO:0000256" key="13">
    <source>
        <dbReference type="ARBA" id="ARBA00023274"/>
    </source>
</evidence>
<dbReference type="FunFam" id="1.25.40.10:FF:000232">
    <property type="entry name" value="28S ribosomal protein S27, mitochondrial"/>
    <property type="match status" value="1"/>
</dbReference>
<reference evidence="20" key="1">
    <citation type="submission" date="2018-03" db="EMBL/GenBank/DDBJ databases">
        <title>ARS-UCD1.2.</title>
        <authorList>
            <person name="Rosen B.D."/>
            <person name="Bickhart D.M."/>
            <person name="Koren S."/>
            <person name="Schnabel R.D."/>
            <person name="Hall R."/>
            <person name="Zimin A."/>
            <person name="Dreischer C."/>
            <person name="Schultheiss S."/>
            <person name="Schroeder S.G."/>
            <person name="Elsik C.G."/>
            <person name="Couldrey C."/>
            <person name="Liu G.E."/>
            <person name="Van Tassell C.P."/>
            <person name="Phillippy A.M."/>
            <person name="Smith T.P.L."/>
            <person name="Medrano J.F."/>
        </authorList>
    </citation>
    <scope>NUCLEOTIDE SEQUENCE [LARGE SCALE GENOMIC DNA]</scope>
    <source>
        <strain evidence="20">Hereford</strain>
    </source>
</reference>
<evidence type="ECO:0000256" key="15">
    <source>
        <dbReference type="ARBA" id="ARBA00069223"/>
    </source>
</evidence>
<dbReference type="GO" id="GO:0000049">
    <property type="term" value="F:tRNA binding"/>
    <property type="evidence" value="ECO:0007669"/>
    <property type="project" value="UniProtKB-KW"/>
</dbReference>
<dbReference type="Bgee" id="ENSBTAG00000001962">
    <property type="expression patterns" value="Expressed in choroid plexus and 105 other cell types or tissues"/>
</dbReference>
<evidence type="ECO:0000256" key="10">
    <source>
        <dbReference type="ARBA" id="ARBA00022980"/>
    </source>
</evidence>
<keyword evidence="7" id="KW-0810">Translation regulation</keyword>
<feature type="repeat" description="PPR" evidence="18">
    <location>
        <begin position="194"/>
        <end position="229"/>
    </location>
</feature>
<evidence type="ECO:0000313" key="22">
    <source>
        <dbReference type="VGNC" id="VGNC:31667"/>
    </source>
</evidence>
<organism evidence="20 21">
    <name type="scientific">Bos taurus</name>
    <name type="common">Bovine</name>
    <dbReference type="NCBI Taxonomy" id="9913"/>
    <lineage>
        <taxon>Eukaryota</taxon>
        <taxon>Metazoa</taxon>
        <taxon>Chordata</taxon>
        <taxon>Craniata</taxon>
        <taxon>Vertebrata</taxon>
        <taxon>Euteleostomi</taxon>
        <taxon>Mammalia</taxon>
        <taxon>Eutheria</taxon>
        <taxon>Laurasiatheria</taxon>
        <taxon>Artiodactyla</taxon>
        <taxon>Ruminantia</taxon>
        <taxon>Pecora</taxon>
        <taxon>Bovidae</taxon>
        <taxon>Bovinae</taxon>
        <taxon>Bos</taxon>
    </lineage>
</organism>
<evidence type="ECO:0000313" key="21">
    <source>
        <dbReference type="Proteomes" id="UP000009136"/>
    </source>
</evidence>
<keyword evidence="4" id="KW-0820">tRNA-binding</keyword>
<keyword evidence="13" id="KW-0687">Ribonucleoprotein</keyword>
<dbReference type="Ensembl" id="ENSBTAT00000083603.2">
    <property type="protein sequence ID" value="ENSBTAP00000059687.2"/>
    <property type="gene ID" value="ENSBTAG00000001962.8"/>
</dbReference>
<evidence type="ECO:0000256" key="18">
    <source>
        <dbReference type="PROSITE-ProRule" id="PRU00708"/>
    </source>
</evidence>
<dbReference type="GeneTree" id="ENSGT00390000007246"/>
<evidence type="ECO:0000256" key="19">
    <source>
        <dbReference type="SAM" id="MobiDB-lite"/>
    </source>
</evidence>
<comment type="subcellular location">
    <subcellularLocation>
        <location evidence="2">Cytoplasm</location>
    </subcellularLocation>
    <subcellularLocation>
        <location evidence="1">Mitochondrion</location>
    </subcellularLocation>
</comment>